<organism evidence="2 3">
    <name type="scientific">Ferrimicrobium acidiphilum DSM 19497</name>
    <dbReference type="NCBI Taxonomy" id="1121877"/>
    <lineage>
        <taxon>Bacteria</taxon>
        <taxon>Bacillati</taxon>
        <taxon>Actinomycetota</taxon>
        <taxon>Acidimicrobiia</taxon>
        <taxon>Acidimicrobiales</taxon>
        <taxon>Acidimicrobiaceae</taxon>
        <taxon>Ferrimicrobium</taxon>
    </lineage>
</organism>
<keyword evidence="3" id="KW-1185">Reference proteome</keyword>
<feature type="transmembrane region" description="Helical" evidence="1">
    <location>
        <begin position="80"/>
        <end position="103"/>
    </location>
</feature>
<sequence length="142" mass="15018">MSKRTLDLKLLSFTSIVALLIEFIFGTANVLYVTIAPRNPWGASHPIAVLYIHVIIGLALLINGIMMINASLEQPEAGALGHTIVGVAGIIIAIAAGLAFVNGGGRSNLLSLIMALGFTLALFAYAFLLYHLSRTSPKQTDA</sequence>
<dbReference type="AlphaFoldDB" id="A0A0D8FRI4"/>
<proteinExistence type="predicted"/>
<dbReference type="GeneID" id="78373419"/>
<reference evidence="2 3" key="1">
    <citation type="submission" date="2015-01" db="EMBL/GenBank/DDBJ databases">
        <title>Draft genome of the acidophilic iron oxidizer Ferrimicrobium acidiphilum strain T23.</title>
        <authorList>
            <person name="Poehlein A."/>
            <person name="Eisen S."/>
            <person name="Schloemann M."/>
            <person name="Johnson B.D."/>
            <person name="Daniel R."/>
            <person name="Muehling M."/>
        </authorList>
    </citation>
    <scope>NUCLEOTIDE SEQUENCE [LARGE SCALE GENOMIC DNA]</scope>
    <source>
        <strain evidence="2 3">T23</strain>
    </source>
</reference>
<comment type="caution">
    <text evidence="2">The sequence shown here is derived from an EMBL/GenBank/DDBJ whole genome shotgun (WGS) entry which is preliminary data.</text>
</comment>
<feature type="transmembrane region" description="Helical" evidence="1">
    <location>
        <begin position="47"/>
        <end position="68"/>
    </location>
</feature>
<feature type="transmembrane region" description="Helical" evidence="1">
    <location>
        <begin position="109"/>
        <end position="130"/>
    </location>
</feature>
<name>A0A0D8FRI4_9ACTN</name>
<evidence type="ECO:0000313" key="2">
    <source>
        <dbReference type="EMBL" id="KJE75893.1"/>
    </source>
</evidence>
<dbReference type="RefSeq" id="WP_035390700.1">
    <property type="nucleotide sequence ID" value="NZ_JQKF01000029.1"/>
</dbReference>
<gene>
    <name evidence="2" type="ORF">FEAC_23730</name>
</gene>
<protein>
    <submittedName>
        <fullName evidence="2">Uncharacterized protein</fullName>
    </submittedName>
</protein>
<keyword evidence="1" id="KW-0812">Transmembrane</keyword>
<keyword evidence="1" id="KW-1133">Transmembrane helix</keyword>
<dbReference type="eggNOG" id="ENOG5031D92">
    <property type="taxonomic scope" value="Bacteria"/>
</dbReference>
<keyword evidence="1" id="KW-0472">Membrane</keyword>
<evidence type="ECO:0000313" key="3">
    <source>
        <dbReference type="Proteomes" id="UP000032336"/>
    </source>
</evidence>
<dbReference type="Proteomes" id="UP000032336">
    <property type="component" value="Unassembled WGS sequence"/>
</dbReference>
<dbReference type="EMBL" id="JXUW01000026">
    <property type="protein sequence ID" value="KJE75893.1"/>
    <property type="molecule type" value="Genomic_DNA"/>
</dbReference>
<evidence type="ECO:0000256" key="1">
    <source>
        <dbReference type="SAM" id="Phobius"/>
    </source>
</evidence>
<dbReference type="STRING" id="1121877.FEAC_23730"/>
<accession>A0A0D8FRI4</accession>
<feature type="transmembrane region" description="Helical" evidence="1">
    <location>
        <begin position="12"/>
        <end position="35"/>
    </location>
</feature>